<organism evidence="1 2">
    <name type="scientific">Triparma retinervis</name>
    <dbReference type="NCBI Taxonomy" id="2557542"/>
    <lineage>
        <taxon>Eukaryota</taxon>
        <taxon>Sar</taxon>
        <taxon>Stramenopiles</taxon>
        <taxon>Ochrophyta</taxon>
        <taxon>Bolidophyceae</taxon>
        <taxon>Parmales</taxon>
        <taxon>Triparmaceae</taxon>
        <taxon>Triparma</taxon>
    </lineage>
</organism>
<dbReference type="Proteomes" id="UP001165082">
    <property type="component" value="Unassembled WGS sequence"/>
</dbReference>
<keyword evidence="2" id="KW-1185">Reference proteome</keyword>
<dbReference type="AlphaFoldDB" id="A0A9W6ZBJ0"/>
<evidence type="ECO:0000313" key="2">
    <source>
        <dbReference type="Proteomes" id="UP001165082"/>
    </source>
</evidence>
<sequence>MGGCRGGCRGDCRGGCMGICSGGDDRIMILFWGFWDSFLGFNGVNLVAVSIGTQSSGQKVCKALSIDPSFVYASPSASLHGALMLRKSVRDTFFNPATPMAIARRIFIDPKDPLQGIRPGGTDGLVSVMGRWASEGLAILPPEKGQAREFSKV</sequence>
<proteinExistence type="predicted"/>
<comment type="caution">
    <text evidence="1">The sequence shown here is derived from an EMBL/GenBank/DDBJ whole genome shotgun (WGS) entry which is preliminary data.</text>
</comment>
<reference evidence="1" key="1">
    <citation type="submission" date="2022-07" db="EMBL/GenBank/DDBJ databases">
        <title>Genome analysis of Parmales, a sister group of diatoms, reveals the evolutionary specialization of diatoms from phago-mixotrophs to photoautotrophs.</title>
        <authorList>
            <person name="Ban H."/>
            <person name="Sato S."/>
            <person name="Yoshikawa S."/>
            <person name="Kazumasa Y."/>
            <person name="Nakamura Y."/>
            <person name="Ichinomiya M."/>
            <person name="Saitoh K."/>
            <person name="Sato N."/>
            <person name="Blanc-Mathieu R."/>
            <person name="Endo H."/>
            <person name="Kuwata A."/>
            <person name="Ogata H."/>
        </authorList>
    </citation>
    <scope>NUCLEOTIDE SEQUENCE</scope>
</reference>
<evidence type="ECO:0000313" key="1">
    <source>
        <dbReference type="EMBL" id="GMH47125.1"/>
    </source>
</evidence>
<dbReference type="EMBL" id="BRXZ01003097">
    <property type="protein sequence ID" value="GMH47125.1"/>
    <property type="molecule type" value="Genomic_DNA"/>
</dbReference>
<protein>
    <submittedName>
        <fullName evidence="1">Uncharacterized protein</fullName>
    </submittedName>
</protein>
<name>A0A9W6ZBJ0_9STRA</name>
<accession>A0A9W6ZBJ0</accession>
<gene>
    <name evidence="1" type="ORF">TrRE_jg8720</name>
</gene>